<organism evidence="8 9">
    <name type="scientific">Elaeis guineensis var. tenera</name>
    <name type="common">Oil palm</name>
    <dbReference type="NCBI Taxonomy" id="51953"/>
    <lineage>
        <taxon>Eukaryota</taxon>
        <taxon>Viridiplantae</taxon>
        <taxon>Streptophyta</taxon>
        <taxon>Embryophyta</taxon>
        <taxon>Tracheophyta</taxon>
        <taxon>Spermatophyta</taxon>
        <taxon>Magnoliopsida</taxon>
        <taxon>Liliopsida</taxon>
        <taxon>Arecaceae</taxon>
        <taxon>Arecoideae</taxon>
        <taxon>Cocoseae</taxon>
        <taxon>Elaeidinae</taxon>
        <taxon>Elaeis</taxon>
    </lineage>
</organism>
<dbReference type="GO" id="GO:0003677">
    <property type="term" value="F:DNA binding"/>
    <property type="evidence" value="ECO:0007669"/>
    <property type="project" value="UniProtKB-KW"/>
</dbReference>
<name>A0A6I9RXN5_ELAGV</name>
<dbReference type="InParanoid" id="A0A6I9RXN5"/>
<feature type="region of interest" description="Disordered" evidence="6">
    <location>
        <begin position="288"/>
        <end position="315"/>
    </location>
</feature>
<dbReference type="InterPro" id="IPR000571">
    <property type="entry name" value="Znf_CCCH"/>
</dbReference>
<feature type="compositionally biased region" description="Basic residues" evidence="6">
    <location>
        <begin position="125"/>
        <end position="137"/>
    </location>
</feature>
<evidence type="ECO:0000256" key="3">
    <source>
        <dbReference type="ARBA" id="ARBA00022833"/>
    </source>
</evidence>
<dbReference type="Gene3D" id="2.30.30.1190">
    <property type="match status" value="1"/>
</dbReference>
<keyword evidence="3 5" id="KW-0862">Zinc</keyword>
<feature type="domain" description="C3H1-type" evidence="7">
    <location>
        <begin position="260"/>
        <end position="288"/>
    </location>
</feature>
<evidence type="ECO:0000256" key="6">
    <source>
        <dbReference type="SAM" id="MobiDB-lite"/>
    </source>
</evidence>
<dbReference type="KEGG" id="egu:105051321"/>
<dbReference type="PANTHER" id="PTHR12506">
    <property type="entry name" value="PROTEIN PHOSPHATASE RELATED"/>
    <property type="match status" value="1"/>
</dbReference>
<evidence type="ECO:0000313" key="8">
    <source>
        <dbReference type="Proteomes" id="UP000504607"/>
    </source>
</evidence>
<feature type="zinc finger region" description="C3H1-type" evidence="5">
    <location>
        <begin position="260"/>
        <end position="288"/>
    </location>
</feature>
<accession>A0A6I9RXN5</accession>
<evidence type="ECO:0000313" key="9">
    <source>
        <dbReference type="RefSeq" id="XP_010929993.1"/>
    </source>
</evidence>
<dbReference type="RefSeq" id="XP_010929993.1">
    <property type="nucleotide sequence ID" value="XM_010931691.3"/>
</dbReference>
<evidence type="ECO:0000259" key="7">
    <source>
        <dbReference type="PROSITE" id="PS50103"/>
    </source>
</evidence>
<dbReference type="SUPFAM" id="SSF90229">
    <property type="entry name" value="CCCH zinc finger"/>
    <property type="match status" value="5"/>
</dbReference>
<dbReference type="PROSITE" id="PS50103">
    <property type="entry name" value="ZF_C3H1"/>
    <property type="match status" value="5"/>
</dbReference>
<feature type="region of interest" description="Disordered" evidence="6">
    <location>
        <begin position="47"/>
        <end position="99"/>
    </location>
</feature>
<keyword evidence="1 5" id="KW-0479">Metal-binding</keyword>
<evidence type="ECO:0000256" key="2">
    <source>
        <dbReference type="ARBA" id="ARBA00022771"/>
    </source>
</evidence>
<dbReference type="RefSeq" id="XP_073099789.1">
    <property type="nucleotide sequence ID" value="XM_073243688.1"/>
</dbReference>
<keyword evidence="8" id="KW-1185">Reference proteome</keyword>
<dbReference type="OrthoDB" id="761163at2759"/>
<evidence type="ECO:0000256" key="1">
    <source>
        <dbReference type="ARBA" id="ARBA00022723"/>
    </source>
</evidence>
<feature type="domain" description="C3H1-type" evidence="7">
    <location>
        <begin position="100"/>
        <end position="128"/>
    </location>
</feature>
<feature type="compositionally biased region" description="Basic and acidic residues" evidence="6">
    <location>
        <begin position="162"/>
        <end position="172"/>
    </location>
</feature>
<keyword evidence="4" id="KW-0238">DNA-binding</keyword>
<dbReference type="PANTHER" id="PTHR12506:SF20">
    <property type="entry name" value="ZINC FINGER CCCH DOMAIN-CONTAINING PROTEIN 67"/>
    <property type="match status" value="1"/>
</dbReference>
<feature type="compositionally biased region" description="Basic and acidic residues" evidence="6">
    <location>
        <begin position="194"/>
        <end position="213"/>
    </location>
</feature>
<dbReference type="GeneID" id="105051321"/>
<feature type="domain" description="C3H1-type" evidence="7">
    <location>
        <begin position="215"/>
        <end position="243"/>
    </location>
</feature>
<dbReference type="SMART" id="SM00356">
    <property type="entry name" value="ZnF_C3H1"/>
    <property type="match status" value="5"/>
</dbReference>
<dbReference type="Pfam" id="PF00642">
    <property type="entry name" value="zf-CCCH"/>
    <property type="match status" value="4"/>
</dbReference>
<sequence>MAVSEAEVVPKTEELGLGLATAASSPSSPSDSFVEALTGEFASLKLEKKSAEEAGDQDNTGAGDQEEITGDENGGVVEKDSGSPGKEKEGKEERFRYPQRLDAPDCTYYVKNGTCRFGSSCKFNHPARRKRNKVKSKKPFEANQAVKEEQKEPIPKVGQTESKVDKKEEKASSDMVGQMECEAVDEMQNGTLSERGEEKDSKATEEKGKETLSERAGQMECKYYSMPGGCKFGKACKYVHHPGKLENNSVQLNFLGLPIRPGERECPYYMRTGSCKFATNCKYHHPDPTAVGGQDPRSGHRNSEPPQHGLGAPQVPMTWPVQRMSNEPISFLNASPSYVPGMILPPQGFHSNPEWNGYQAPVSPLFPPDIHARNSASTINHKTNKGDIPVSQQVPVDEYPERPGQPECQYFMKHGVCKFKTACKFHHPKTRPQTVPVGVLSPVGLPLKPDQPVCTHYNRFGVCKYGPSCKFDHPIGHGSSASAGVVVSGQIATPNNATT</sequence>
<feature type="zinc finger region" description="C3H1-type" evidence="5">
    <location>
        <begin position="402"/>
        <end position="430"/>
    </location>
</feature>
<feature type="zinc finger region" description="C3H1-type" evidence="5">
    <location>
        <begin position="215"/>
        <end position="243"/>
    </location>
</feature>
<dbReference type="Pfam" id="PF14608">
    <property type="entry name" value="zf-CCCH_2"/>
    <property type="match status" value="1"/>
</dbReference>
<feature type="compositionally biased region" description="Basic and acidic residues" evidence="6">
    <location>
        <begin position="77"/>
        <end position="96"/>
    </location>
</feature>
<dbReference type="Gene3D" id="4.10.1000.10">
    <property type="entry name" value="Zinc finger, CCCH-type"/>
    <property type="match status" value="2"/>
</dbReference>
<gene>
    <name evidence="9" type="primary">LOC105051321</name>
</gene>
<dbReference type="AlphaFoldDB" id="A0A6I9RXN5"/>
<dbReference type="InterPro" id="IPR036855">
    <property type="entry name" value="Znf_CCCH_sf"/>
</dbReference>
<feature type="region of interest" description="Disordered" evidence="6">
    <location>
        <begin position="120"/>
        <end position="214"/>
    </location>
</feature>
<dbReference type="GO" id="GO:0008270">
    <property type="term" value="F:zinc ion binding"/>
    <property type="evidence" value="ECO:0007669"/>
    <property type="project" value="UniProtKB-KW"/>
</dbReference>
<evidence type="ECO:0000256" key="5">
    <source>
        <dbReference type="PROSITE-ProRule" id="PRU00723"/>
    </source>
</evidence>
<proteinExistence type="predicted"/>
<feature type="zinc finger region" description="C3H1-type" evidence="5">
    <location>
        <begin position="448"/>
        <end position="476"/>
    </location>
</feature>
<evidence type="ECO:0000256" key="4">
    <source>
        <dbReference type="ARBA" id="ARBA00023125"/>
    </source>
</evidence>
<protein>
    <submittedName>
        <fullName evidence="9">Zinc finger CCCH domain-containing protein 65 isoform X1</fullName>
    </submittedName>
</protein>
<reference evidence="9" key="1">
    <citation type="submission" date="2025-08" db="UniProtKB">
        <authorList>
            <consortium name="RefSeq"/>
        </authorList>
    </citation>
    <scope>IDENTIFICATION</scope>
</reference>
<dbReference type="InterPro" id="IPR050974">
    <property type="entry name" value="Plant_ZF_CCCH"/>
</dbReference>
<dbReference type="Proteomes" id="UP000504607">
    <property type="component" value="Chromosome 9"/>
</dbReference>
<feature type="domain" description="C3H1-type" evidence="7">
    <location>
        <begin position="402"/>
        <end position="430"/>
    </location>
</feature>
<dbReference type="GO" id="GO:0003729">
    <property type="term" value="F:mRNA binding"/>
    <property type="evidence" value="ECO:0007669"/>
    <property type="project" value="UniProtKB-ARBA"/>
</dbReference>
<keyword evidence="2 5" id="KW-0863">Zinc-finger</keyword>
<feature type="zinc finger region" description="C3H1-type" evidence="5">
    <location>
        <begin position="100"/>
        <end position="128"/>
    </location>
</feature>
<feature type="domain" description="C3H1-type" evidence="7">
    <location>
        <begin position="448"/>
        <end position="476"/>
    </location>
</feature>